<dbReference type="InterPro" id="IPR018306">
    <property type="entry name" value="Phage_T5_Orf172_DNA-bd"/>
</dbReference>
<sequence length="237" mass="28208">MTMHTTRASEIREYYVTLEKVFKTYLSYCNAFMKQQLVAKNKQLVAKDEELKQERSNASQYKQLAIKKKLYKLDEYVYIATSPNYAKQNIFKIGRTVDPKQRMTYYQTGRCDEDRFSYLYIMRCVDSVATEWQLLRLLDNFRYGEETGRERKELFHIHYDLLIQFVRKVEAVEADMTKCFNQALVDYYDTYDDLKAVPFDKLVIEDLPKYVGEKFGIKSTSYYTPGSEIYVNLMADM</sequence>
<comment type="caution">
    <text evidence="2">The sequence shown here is derived from an EMBL/GenBank/DDBJ whole genome shotgun (WGS) entry which is preliminary data.</text>
</comment>
<dbReference type="EMBL" id="JAGDFL010000770">
    <property type="protein sequence ID" value="KAG7381613.1"/>
    <property type="molecule type" value="Genomic_DNA"/>
</dbReference>
<evidence type="ECO:0000313" key="3">
    <source>
        <dbReference type="Proteomes" id="UP000693981"/>
    </source>
</evidence>
<gene>
    <name evidence="2" type="ORF">PHYBOEH_010863</name>
</gene>
<dbReference type="AlphaFoldDB" id="A0A8T1VNH3"/>
<dbReference type="Pfam" id="PF10544">
    <property type="entry name" value="T5orf172"/>
    <property type="match status" value="1"/>
</dbReference>
<reference evidence="2" key="1">
    <citation type="submission" date="2021-02" db="EMBL/GenBank/DDBJ databases">
        <authorList>
            <person name="Palmer J.M."/>
        </authorList>
    </citation>
    <scope>NUCLEOTIDE SEQUENCE</scope>
    <source>
        <strain evidence="2">SCRP23</strain>
    </source>
</reference>
<dbReference type="OrthoDB" id="127392at2759"/>
<name>A0A8T1VNH3_9STRA</name>
<evidence type="ECO:0000313" key="2">
    <source>
        <dbReference type="EMBL" id="KAG7381613.1"/>
    </source>
</evidence>
<proteinExistence type="predicted"/>
<accession>A0A8T1VNH3</accession>
<organism evidence="2 3">
    <name type="scientific">Phytophthora boehmeriae</name>
    <dbReference type="NCBI Taxonomy" id="109152"/>
    <lineage>
        <taxon>Eukaryota</taxon>
        <taxon>Sar</taxon>
        <taxon>Stramenopiles</taxon>
        <taxon>Oomycota</taxon>
        <taxon>Peronosporomycetes</taxon>
        <taxon>Peronosporales</taxon>
        <taxon>Peronosporaceae</taxon>
        <taxon>Phytophthora</taxon>
    </lineage>
</organism>
<keyword evidence="3" id="KW-1185">Reference proteome</keyword>
<feature type="domain" description="Bacteriophage T5 Orf172 DNA-binding" evidence="1">
    <location>
        <begin position="75"/>
        <end position="169"/>
    </location>
</feature>
<dbReference type="Proteomes" id="UP000693981">
    <property type="component" value="Unassembled WGS sequence"/>
</dbReference>
<protein>
    <recommendedName>
        <fullName evidence="1">Bacteriophage T5 Orf172 DNA-binding domain-containing protein</fullName>
    </recommendedName>
</protein>
<evidence type="ECO:0000259" key="1">
    <source>
        <dbReference type="Pfam" id="PF10544"/>
    </source>
</evidence>